<dbReference type="PRINTS" id="PR01231">
    <property type="entry name" value="HCO3TRNSPORT"/>
</dbReference>
<keyword evidence="8 9" id="KW-0472">Membrane</keyword>
<feature type="transmembrane region" description="Helical" evidence="9">
    <location>
        <begin position="542"/>
        <end position="560"/>
    </location>
</feature>
<dbReference type="InterPro" id="IPR003024">
    <property type="entry name" value="Na/HCO3_transpt"/>
</dbReference>
<reference evidence="14" key="1">
    <citation type="submission" date="2025-08" db="UniProtKB">
        <authorList>
            <consortium name="RefSeq"/>
        </authorList>
    </citation>
    <scope>IDENTIFICATION</scope>
</reference>
<feature type="region of interest" description="Disordered" evidence="10">
    <location>
        <begin position="1"/>
        <end position="32"/>
    </location>
</feature>
<evidence type="ECO:0000313" key="13">
    <source>
        <dbReference type="Proteomes" id="UP000694871"/>
    </source>
</evidence>
<feature type="transmembrane region" description="Helical" evidence="9">
    <location>
        <begin position="463"/>
        <end position="492"/>
    </location>
</feature>
<organism evidence="13 14">
    <name type="scientific">Gekko japonicus</name>
    <name type="common">Schlegel's Japanese gecko</name>
    <dbReference type="NCBI Taxonomy" id="146911"/>
    <lineage>
        <taxon>Eukaryota</taxon>
        <taxon>Metazoa</taxon>
        <taxon>Chordata</taxon>
        <taxon>Craniata</taxon>
        <taxon>Vertebrata</taxon>
        <taxon>Euteleostomi</taxon>
        <taxon>Lepidosauria</taxon>
        <taxon>Squamata</taxon>
        <taxon>Bifurcata</taxon>
        <taxon>Gekkota</taxon>
        <taxon>Gekkonidae</taxon>
        <taxon>Gekkoninae</taxon>
        <taxon>Gekko</taxon>
    </lineage>
</organism>
<sequence>MSQAKTAAEAGKDCMAEDLGPQAELRSNGGRADWGAPSRNSVVICQAVGRSIFTSSTSSAAERVSLMLKQEEEGEEASHPVLFIQLSELFSTLEGLEWRETARWIKFEEKVEDGGERWSKPHVTTLSLHSLLELRTCMRRGAVLLDLEARSFKQIVEKVIETQIEKHGLQPELTKKLRYVLLLRPQHHTTRPQLQVLLEMGLGSCSDKASGHSDPGGEVLEMPAKEQLKNRFKKKIPAGTEVANILVGEASFLEKPFIAFVRLEDAVFLGGLTEVAFPSRFLFILLGPRVKVKAYHEIGRAVATLLTDELFQRVARKAQSTEDLVAGIDEFLDELTILPPGKWDPTIRIAPPKCLPSPQKRISMHFREWSPHSNGNVSAMEERHLHGPQLASEELKRTGRLFGGLIKDIQRKAPWYCSDFYDVLNLQCFSAALYIYLATVTNAITFGGMLGDATDNMQGVLESFLGTAIAGAFFCLCSGQPLTILSSTGPVLVFERLLFSFSKDYSFDYLEFRLWIGLWVAFFGLILVATEASYLVQYFTRFTEEGFCALISFIFIYDAVKKMLSLAEHFPINWDYRISDVPLYGCACRGPERGNSSLLNETLFPASRSFGQQADLESGNWSLLTKDECVQLGGHLVGKSCNYVPDVAFMSFILFVGTFLCSMMLKSFKTSRYFPTMFRRLVGDFAIILAILIFCGIDAVLGLETPKLIVPSEFKPTNPTRGWVVFPFGANPWWVYLVSSVPAILVIILIFMDQQITAVILNRKEYKLQKGAGFHLDFFCVSLLMILTSVMGLPWYVSATVISLAHMDSLKKESTTCAPGEQPKFLGIREQRVTGLMVFLLTGLSVFLAPVLKFIPMPVLYGIFLYMGVSALSSIQLTDRLQLLLMPAKHQPDFIYLRHVPLRKVHLFTFIQILCLAVLWILKSTEAAIIFPLMLLALVGIRKAMECIFSLHDLAWLDDIIPEKDRKEEEEELKRKQDLDESDSEESERMYQEKGPEINISVN</sequence>
<feature type="transmembrane region" description="Helical" evidence="9">
    <location>
        <begin position="773"/>
        <end position="797"/>
    </location>
</feature>
<dbReference type="Pfam" id="PF07565">
    <property type="entry name" value="Band_3_cyto"/>
    <property type="match status" value="2"/>
</dbReference>
<dbReference type="InterPro" id="IPR013769">
    <property type="entry name" value="Band3_cytoplasmic_dom"/>
</dbReference>
<evidence type="ECO:0000256" key="1">
    <source>
        <dbReference type="ARBA" id="ARBA00004554"/>
    </source>
</evidence>
<keyword evidence="4" id="KW-1003">Cell membrane</keyword>
<feature type="domain" description="Bicarbonate transporter-like transmembrane" evidence="11">
    <location>
        <begin position="400"/>
        <end position="961"/>
    </location>
</feature>
<feature type="domain" description="Band 3 cytoplasmic" evidence="12">
    <location>
        <begin position="223"/>
        <end position="345"/>
    </location>
</feature>
<evidence type="ECO:0000256" key="4">
    <source>
        <dbReference type="ARBA" id="ARBA00022475"/>
    </source>
</evidence>
<evidence type="ECO:0000256" key="5">
    <source>
        <dbReference type="ARBA" id="ARBA00022692"/>
    </source>
</evidence>
<dbReference type="InterPro" id="IPR003020">
    <property type="entry name" value="HCO3_transpt_euk"/>
</dbReference>
<feature type="transmembrane region" description="Helical" evidence="9">
    <location>
        <begin position="685"/>
        <end position="703"/>
    </location>
</feature>
<evidence type="ECO:0000256" key="10">
    <source>
        <dbReference type="SAM" id="MobiDB-lite"/>
    </source>
</evidence>
<dbReference type="InterPro" id="IPR016152">
    <property type="entry name" value="PTrfase/Anion_transptr"/>
</dbReference>
<evidence type="ECO:0000259" key="12">
    <source>
        <dbReference type="Pfam" id="PF07565"/>
    </source>
</evidence>
<keyword evidence="6 9" id="KW-1133">Transmembrane helix</keyword>
<keyword evidence="13" id="KW-1185">Reference proteome</keyword>
<feature type="region of interest" description="Disordered" evidence="10">
    <location>
        <begin position="966"/>
        <end position="1003"/>
    </location>
</feature>
<dbReference type="Proteomes" id="UP000694871">
    <property type="component" value="Unplaced"/>
</dbReference>
<accession>A0ABM1KVS3</accession>
<feature type="domain" description="Band 3 cytoplasmic" evidence="12">
    <location>
        <begin position="82"/>
        <end position="194"/>
    </location>
</feature>
<proteinExistence type="inferred from homology"/>
<evidence type="ECO:0000256" key="6">
    <source>
        <dbReference type="ARBA" id="ARBA00022989"/>
    </source>
</evidence>
<feature type="compositionally biased region" description="Basic and acidic residues" evidence="10">
    <location>
        <begin position="966"/>
        <end position="979"/>
    </location>
</feature>
<evidence type="ECO:0000259" key="11">
    <source>
        <dbReference type="Pfam" id="PF00955"/>
    </source>
</evidence>
<keyword evidence="5 9" id="KW-0812">Transmembrane</keyword>
<dbReference type="NCBIfam" id="TIGR00834">
    <property type="entry name" value="ae"/>
    <property type="match status" value="1"/>
</dbReference>
<dbReference type="Gene3D" id="1.10.287.570">
    <property type="entry name" value="Helical hairpin bin"/>
    <property type="match status" value="1"/>
</dbReference>
<evidence type="ECO:0000313" key="14">
    <source>
        <dbReference type="RefSeq" id="XP_015277810.1"/>
    </source>
</evidence>
<dbReference type="PRINTS" id="PR01232">
    <property type="entry name" value="NAHCO3TRSPRT"/>
</dbReference>
<feature type="transmembrane region" description="Helical" evidence="9">
    <location>
        <begin position="647"/>
        <end position="665"/>
    </location>
</feature>
<dbReference type="Pfam" id="PF00955">
    <property type="entry name" value="HCO3_cotransp"/>
    <property type="match status" value="1"/>
</dbReference>
<name>A0ABM1KVS3_GEKJA</name>
<feature type="transmembrane region" description="Helical" evidence="9">
    <location>
        <begin position="859"/>
        <end position="877"/>
    </location>
</feature>
<keyword evidence="3 9" id="KW-0813">Transport</keyword>
<feature type="transmembrane region" description="Helical" evidence="9">
    <location>
        <begin position="512"/>
        <end position="530"/>
    </location>
</feature>
<gene>
    <name evidence="14" type="primary">SLC4A9</name>
</gene>
<comment type="similarity">
    <text evidence="2 9">Belongs to the anion exchanger (TC 2.A.31) family.</text>
</comment>
<evidence type="ECO:0000256" key="3">
    <source>
        <dbReference type="ARBA" id="ARBA00022448"/>
    </source>
</evidence>
<dbReference type="RefSeq" id="XP_015277810.1">
    <property type="nucleotide sequence ID" value="XM_015422324.1"/>
</dbReference>
<feature type="compositionally biased region" description="Basic and acidic residues" evidence="10">
    <location>
        <begin position="987"/>
        <end position="996"/>
    </location>
</feature>
<protein>
    <recommendedName>
        <fullName evidence="9">Anion exchange protein</fullName>
    </recommendedName>
</protein>
<evidence type="ECO:0000256" key="8">
    <source>
        <dbReference type="ARBA" id="ARBA00023136"/>
    </source>
</evidence>
<evidence type="ECO:0000256" key="7">
    <source>
        <dbReference type="ARBA" id="ARBA00023065"/>
    </source>
</evidence>
<dbReference type="GeneID" id="107119742"/>
<feature type="transmembrane region" description="Helical" evidence="9">
    <location>
        <begin position="833"/>
        <end position="852"/>
    </location>
</feature>
<evidence type="ECO:0000256" key="2">
    <source>
        <dbReference type="ARBA" id="ARBA00010993"/>
    </source>
</evidence>
<dbReference type="Gene3D" id="3.40.930.10">
    <property type="entry name" value="Mannitol-specific EII, Chain A"/>
    <property type="match status" value="1"/>
</dbReference>
<comment type="subcellular location">
    <subcellularLocation>
        <location evidence="1">Basolateral cell membrane</location>
        <topology evidence="1">Multi-pass membrane protein</topology>
    </subcellularLocation>
    <subcellularLocation>
        <location evidence="9">Membrane</location>
        <topology evidence="9">Multi-pass membrane protein</topology>
    </subcellularLocation>
</comment>
<evidence type="ECO:0000256" key="9">
    <source>
        <dbReference type="RuleBase" id="RU362035"/>
    </source>
</evidence>
<dbReference type="PANTHER" id="PTHR11453">
    <property type="entry name" value="ANION EXCHANGE PROTEIN"/>
    <property type="match status" value="1"/>
</dbReference>
<dbReference type="SUPFAM" id="SSF55804">
    <property type="entry name" value="Phoshotransferase/anion transport protein"/>
    <property type="match status" value="1"/>
</dbReference>
<feature type="transmembrane region" description="Helical" evidence="9">
    <location>
        <begin position="433"/>
        <end position="451"/>
    </location>
</feature>
<dbReference type="PANTHER" id="PTHR11453:SF52">
    <property type="entry name" value="ANION EXCHANGE PROTEIN 4"/>
    <property type="match status" value="1"/>
</dbReference>
<feature type="transmembrane region" description="Helical" evidence="9">
    <location>
        <begin position="733"/>
        <end position="752"/>
    </location>
</feature>
<dbReference type="InterPro" id="IPR011531">
    <property type="entry name" value="HCO3_transpt-like_TM_dom"/>
</dbReference>
<keyword evidence="7 9" id="KW-0406">Ion transport</keyword>